<keyword evidence="5 7" id="KW-0119">Carbohydrate metabolism</keyword>
<organism evidence="8 9">
    <name type="scientific">Alistipes hominis</name>
    <dbReference type="NCBI Taxonomy" id="2763015"/>
    <lineage>
        <taxon>Bacteria</taxon>
        <taxon>Pseudomonadati</taxon>
        <taxon>Bacteroidota</taxon>
        <taxon>Bacteroidia</taxon>
        <taxon>Bacteroidales</taxon>
        <taxon>Rikenellaceae</taxon>
        <taxon>Alistipes</taxon>
    </lineage>
</organism>
<keyword evidence="3" id="KW-0479">Metal-binding</keyword>
<dbReference type="InterPro" id="IPR023214">
    <property type="entry name" value="HAD_sf"/>
</dbReference>
<dbReference type="InterPro" id="IPR036412">
    <property type="entry name" value="HAD-like_sf"/>
</dbReference>
<accession>A0ABR7CPK8</accession>
<dbReference type="RefSeq" id="WP_118656886.1">
    <property type="nucleotide sequence ID" value="NZ_JACOOK010000005.1"/>
</dbReference>
<keyword evidence="2 7" id="KW-0963">Cytoplasm</keyword>
<dbReference type="EMBL" id="JACOOK010000005">
    <property type="protein sequence ID" value="MBC5617275.1"/>
    <property type="molecule type" value="Genomic_DNA"/>
</dbReference>
<dbReference type="NCBIfam" id="TIGR01656">
    <property type="entry name" value="Histidinol-ppas"/>
    <property type="match status" value="1"/>
</dbReference>
<keyword evidence="9" id="KW-1185">Reference proteome</keyword>
<dbReference type="InterPro" id="IPR004446">
    <property type="entry name" value="Heptose_bisP_phosphatase"/>
</dbReference>
<keyword evidence="4 7" id="KW-0378">Hydrolase</keyword>
<dbReference type="EC" id="3.1.3.-" evidence="7"/>
<dbReference type="InterPro" id="IPR006549">
    <property type="entry name" value="HAD-SF_hydro_IIIA"/>
</dbReference>
<comment type="subcellular location">
    <subcellularLocation>
        <location evidence="1 7">Cytoplasm</location>
    </subcellularLocation>
</comment>
<evidence type="ECO:0000256" key="6">
    <source>
        <dbReference type="ARBA" id="ARBA00031828"/>
    </source>
</evidence>
<evidence type="ECO:0000313" key="8">
    <source>
        <dbReference type="EMBL" id="MBC5617275.1"/>
    </source>
</evidence>
<gene>
    <name evidence="8" type="ORF">H8S08_09660</name>
</gene>
<evidence type="ECO:0000256" key="5">
    <source>
        <dbReference type="ARBA" id="ARBA00023277"/>
    </source>
</evidence>
<reference evidence="8 9" key="1">
    <citation type="submission" date="2020-08" db="EMBL/GenBank/DDBJ databases">
        <title>Genome public.</title>
        <authorList>
            <person name="Liu C."/>
            <person name="Sun Q."/>
        </authorList>
    </citation>
    <scope>NUCLEOTIDE SEQUENCE [LARGE SCALE GENOMIC DNA]</scope>
    <source>
        <strain evidence="8 9">New-7</strain>
    </source>
</reference>
<evidence type="ECO:0000256" key="3">
    <source>
        <dbReference type="ARBA" id="ARBA00022723"/>
    </source>
</evidence>
<dbReference type="PANTHER" id="PTHR42891">
    <property type="entry name" value="D-GLYCERO-BETA-D-MANNO-HEPTOSE-1,7-BISPHOSPHATE 7-PHOSPHATASE"/>
    <property type="match status" value="1"/>
</dbReference>
<name>A0ABR7CPK8_9BACT</name>
<proteinExistence type="inferred from homology"/>
<dbReference type="NCBIfam" id="TIGR01662">
    <property type="entry name" value="HAD-SF-IIIA"/>
    <property type="match status" value="1"/>
</dbReference>
<comment type="caution">
    <text evidence="8">The sequence shown here is derived from an EMBL/GenBank/DDBJ whole genome shotgun (WGS) entry which is preliminary data.</text>
</comment>
<dbReference type="Proteomes" id="UP000636891">
    <property type="component" value="Unassembled WGS sequence"/>
</dbReference>
<dbReference type="Gene3D" id="3.40.50.1000">
    <property type="entry name" value="HAD superfamily/HAD-like"/>
    <property type="match status" value="1"/>
</dbReference>
<dbReference type="PANTHER" id="PTHR42891:SF1">
    <property type="entry name" value="D-GLYCERO-BETA-D-MANNO-HEPTOSE-1,7-BISPHOSPHATE 7-PHOSPHATASE"/>
    <property type="match status" value="1"/>
</dbReference>
<dbReference type="PIRSF" id="PIRSF004682">
    <property type="entry name" value="GmhB"/>
    <property type="match status" value="1"/>
</dbReference>
<evidence type="ECO:0000256" key="7">
    <source>
        <dbReference type="PIRNR" id="PIRNR004682"/>
    </source>
</evidence>
<dbReference type="SUPFAM" id="SSF56784">
    <property type="entry name" value="HAD-like"/>
    <property type="match status" value="1"/>
</dbReference>
<dbReference type="Pfam" id="PF13242">
    <property type="entry name" value="Hydrolase_like"/>
    <property type="match status" value="1"/>
</dbReference>
<protein>
    <recommendedName>
        <fullName evidence="6 7">D,D-heptose 1,7-bisphosphate phosphatase</fullName>
        <ecNumber evidence="7">3.1.3.-</ecNumber>
    </recommendedName>
</protein>
<evidence type="ECO:0000256" key="2">
    <source>
        <dbReference type="ARBA" id="ARBA00022490"/>
    </source>
</evidence>
<comment type="similarity">
    <text evidence="7">Belongs to the gmhB family.</text>
</comment>
<dbReference type="InterPro" id="IPR006543">
    <property type="entry name" value="Histidinol-phos"/>
</dbReference>
<evidence type="ECO:0000256" key="1">
    <source>
        <dbReference type="ARBA" id="ARBA00004496"/>
    </source>
</evidence>
<dbReference type="CDD" id="cd07503">
    <property type="entry name" value="HAD_HisB-N"/>
    <property type="match status" value="1"/>
</dbReference>
<sequence>MTVQTAFDTLFLDRDGVINVLRPHDYVKSWDEFEFTDGAIEALRMLSPLFRHIVVVTNQRGVGKGVMTEEALRTIHRRMIEAVAAGGGRIDAVYYCADRNEDSPNRKPNTGMALQARRDFPDIDFSKTILVGDSGSDMEFGRRIGARTVLIHPDDPSAAFGSLYDFSLRYCEEHGSGV</sequence>
<dbReference type="GO" id="GO:0016787">
    <property type="term" value="F:hydrolase activity"/>
    <property type="evidence" value="ECO:0007669"/>
    <property type="project" value="UniProtKB-KW"/>
</dbReference>
<evidence type="ECO:0000256" key="4">
    <source>
        <dbReference type="ARBA" id="ARBA00022801"/>
    </source>
</evidence>
<evidence type="ECO:0000313" key="9">
    <source>
        <dbReference type="Proteomes" id="UP000636891"/>
    </source>
</evidence>